<sequence length="75" mass="8114">MSLGAASLRFSASRVPVVALSWWVRHGDGANRWAGANGPRQTKDVRAEMLAAMACCTWGESLRVVLVEGLRCVVE</sequence>
<accession>A0ABR1YUB4</accession>
<dbReference type="Proteomes" id="UP001492380">
    <property type="component" value="Unassembled WGS sequence"/>
</dbReference>
<comment type="caution">
    <text evidence="1">The sequence shown here is derived from an EMBL/GenBank/DDBJ whole genome shotgun (WGS) entry which is preliminary data.</text>
</comment>
<evidence type="ECO:0008006" key="3">
    <source>
        <dbReference type="Google" id="ProtNLM"/>
    </source>
</evidence>
<name>A0ABR1YUB4_9PEZI</name>
<evidence type="ECO:0000313" key="1">
    <source>
        <dbReference type="EMBL" id="KAK8238577.1"/>
    </source>
</evidence>
<reference evidence="1 2" key="1">
    <citation type="submission" date="2024-04" db="EMBL/GenBank/DDBJ databases">
        <title>Phyllosticta paracitricarpa is synonymous to the EU quarantine fungus P. citricarpa based on phylogenomic analyses.</title>
        <authorList>
            <consortium name="Lawrence Berkeley National Laboratory"/>
            <person name="Van Ingen-Buijs V.A."/>
            <person name="Van Westerhoven A.C."/>
            <person name="Haridas S."/>
            <person name="Skiadas P."/>
            <person name="Martin F."/>
            <person name="Groenewald J.Z."/>
            <person name="Crous P.W."/>
            <person name="Seidl M.F."/>
        </authorList>
    </citation>
    <scope>NUCLEOTIDE SEQUENCE [LARGE SCALE GENOMIC DNA]</scope>
    <source>
        <strain evidence="1 2">CBS 123374</strain>
    </source>
</reference>
<proteinExistence type="predicted"/>
<gene>
    <name evidence="1" type="ORF">HDK90DRAFT_483577</name>
</gene>
<keyword evidence="2" id="KW-1185">Reference proteome</keyword>
<protein>
    <recommendedName>
        <fullName evidence="3">Secreted protein</fullName>
    </recommendedName>
</protein>
<evidence type="ECO:0000313" key="2">
    <source>
        <dbReference type="Proteomes" id="UP001492380"/>
    </source>
</evidence>
<dbReference type="EMBL" id="JBBWRZ010000004">
    <property type="protein sequence ID" value="KAK8238577.1"/>
    <property type="molecule type" value="Genomic_DNA"/>
</dbReference>
<organism evidence="1 2">
    <name type="scientific">Phyllosticta capitalensis</name>
    <dbReference type="NCBI Taxonomy" id="121624"/>
    <lineage>
        <taxon>Eukaryota</taxon>
        <taxon>Fungi</taxon>
        <taxon>Dikarya</taxon>
        <taxon>Ascomycota</taxon>
        <taxon>Pezizomycotina</taxon>
        <taxon>Dothideomycetes</taxon>
        <taxon>Dothideomycetes incertae sedis</taxon>
        <taxon>Botryosphaeriales</taxon>
        <taxon>Phyllostictaceae</taxon>
        <taxon>Phyllosticta</taxon>
    </lineage>
</organism>